<gene>
    <name evidence="1" type="ORF">AAL_05320</name>
</gene>
<dbReference type="SUPFAM" id="SSF53254">
    <property type="entry name" value="Phosphoglycerate mutase-like"/>
    <property type="match status" value="1"/>
</dbReference>
<accession>A0A162IJG0</accession>
<organism evidence="1 2">
    <name type="scientific">Moelleriella libera RCEF 2490</name>
    <dbReference type="NCBI Taxonomy" id="1081109"/>
    <lineage>
        <taxon>Eukaryota</taxon>
        <taxon>Fungi</taxon>
        <taxon>Dikarya</taxon>
        <taxon>Ascomycota</taxon>
        <taxon>Pezizomycotina</taxon>
        <taxon>Sordariomycetes</taxon>
        <taxon>Hypocreomycetidae</taxon>
        <taxon>Hypocreales</taxon>
        <taxon>Clavicipitaceae</taxon>
        <taxon>Moelleriella</taxon>
    </lineage>
</organism>
<dbReference type="Proteomes" id="UP000078544">
    <property type="component" value="Unassembled WGS sequence"/>
</dbReference>
<sequence>MHLKAEDVAVIVSPMLRAIQTAGIALKWLGVPFETDASWQEESDEPCNTGRPISSLCAGYRSLLDTTKLDPFWPDKQTLLNTDDYYLGSKTDDRGQRCVFELSQRPEKVVFVVSHGRFLSQSVTFCKFARADYRIFDFDVVWWREKSRKLTQDEFSKPYGGRGRSSPKESGRIMVIRYVEPAEW</sequence>
<dbReference type="Pfam" id="PF00300">
    <property type="entry name" value="His_Phos_1"/>
    <property type="match status" value="1"/>
</dbReference>
<dbReference type="InterPro" id="IPR029033">
    <property type="entry name" value="His_PPase_superfam"/>
</dbReference>
<dbReference type="AlphaFoldDB" id="A0A162IJG0"/>
<comment type="caution">
    <text evidence="1">The sequence shown here is derived from an EMBL/GenBank/DDBJ whole genome shotgun (WGS) entry which is preliminary data.</text>
</comment>
<evidence type="ECO:0000313" key="1">
    <source>
        <dbReference type="EMBL" id="KZZ94353.1"/>
    </source>
</evidence>
<keyword evidence="2" id="KW-1185">Reference proteome</keyword>
<dbReference type="InterPro" id="IPR013078">
    <property type="entry name" value="His_Pase_superF_clade-1"/>
</dbReference>
<dbReference type="Gene3D" id="3.40.50.1240">
    <property type="entry name" value="Phosphoglycerate mutase-like"/>
    <property type="match status" value="1"/>
</dbReference>
<dbReference type="OrthoDB" id="496981at2759"/>
<evidence type="ECO:0000313" key="2">
    <source>
        <dbReference type="Proteomes" id="UP000078544"/>
    </source>
</evidence>
<reference evidence="1 2" key="1">
    <citation type="journal article" date="2016" name="Genome Biol. Evol.">
        <title>Divergent and convergent evolution of fungal pathogenicity.</title>
        <authorList>
            <person name="Shang Y."/>
            <person name="Xiao G."/>
            <person name="Zheng P."/>
            <person name="Cen K."/>
            <person name="Zhan S."/>
            <person name="Wang C."/>
        </authorList>
    </citation>
    <scope>NUCLEOTIDE SEQUENCE [LARGE SCALE GENOMIC DNA]</scope>
    <source>
        <strain evidence="1 2">RCEF 2490</strain>
    </source>
</reference>
<dbReference type="EMBL" id="AZGY01000011">
    <property type="protein sequence ID" value="KZZ94353.1"/>
    <property type="molecule type" value="Genomic_DNA"/>
</dbReference>
<protein>
    <submittedName>
        <fullName evidence="1">Histidine phosphatase superfamily, clade-1</fullName>
    </submittedName>
</protein>
<name>A0A162IJG0_9HYPO</name>
<proteinExistence type="predicted"/>